<dbReference type="PANTHER" id="PTHR24099">
    <property type="entry name" value="E3 UBIQUITIN-PROTEIN LIGASE TRIM36-RELATED"/>
    <property type="match status" value="1"/>
</dbReference>
<dbReference type="GO" id="GO:0004553">
    <property type="term" value="F:hydrolase activity, hydrolyzing O-glycosyl compounds"/>
    <property type="evidence" value="ECO:0007669"/>
    <property type="project" value="UniProtKB-ARBA"/>
</dbReference>
<dbReference type="EMBL" id="CP002955">
    <property type="protein sequence ID" value="AEL24508.1"/>
    <property type="molecule type" value="Genomic_DNA"/>
</dbReference>
<feature type="domain" description="Fibronectin type-III" evidence="2">
    <location>
        <begin position="1395"/>
        <end position="1486"/>
    </location>
</feature>
<feature type="domain" description="Fibronectin type-III" evidence="2">
    <location>
        <begin position="485"/>
        <end position="577"/>
    </location>
</feature>
<dbReference type="Pfam" id="PF02368">
    <property type="entry name" value="Big_2"/>
    <property type="match status" value="3"/>
</dbReference>
<dbReference type="SUPFAM" id="SSF49265">
    <property type="entry name" value="Fibronectin type III"/>
    <property type="match status" value="2"/>
</dbReference>
<dbReference type="NCBIfam" id="TIGR04183">
    <property type="entry name" value="Por_Secre_tail"/>
    <property type="match status" value="1"/>
</dbReference>
<feature type="domain" description="Fibronectin type-III" evidence="2">
    <location>
        <begin position="786"/>
        <end position="878"/>
    </location>
</feature>
<dbReference type="KEGG" id="cmr:Cycma_0734"/>
<dbReference type="InterPro" id="IPR003343">
    <property type="entry name" value="Big_2"/>
</dbReference>
<dbReference type="Pfam" id="PF25788">
    <property type="entry name" value="Ig_Rha78A_N"/>
    <property type="match status" value="1"/>
</dbReference>
<dbReference type="InterPro" id="IPR050617">
    <property type="entry name" value="E3_ligase_FN3/SPRY"/>
</dbReference>
<dbReference type="PROSITE" id="PS50853">
    <property type="entry name" value="FN3"/>
    <property type="match status" value="4"/>
</dbReference>
<dbReference type="OrthoDB" id="652886at2"/>
<dbReference type="InterPro" id="IPR013783">
    <property type="entry name" value="Ig-like_fold"/>
</dbReference>
<dbReference type="CDD" id="cd00063">
    <property type="entry name" value="FN3"/>
    <property type="match status" value="4"/>
</dbReference>
<dbReference type="RefSeq" id="WP_014018806.1">
    <property type="nucleotide sequence ID" value="NC_015914.1"/>
</dbReference>
<dbReference type="GO" id="GO:0005975">
    <property type="term" value="P:carbohydrate metabolic process"/>
    <property type="evidence" value="ECO:0007669"/>
    <property type="project" value="UniProtKB-ARBA"/>
</dbReference>
<organism evidence="3 4">
    <name type="scientific">Cyclobacterium marinum (strain ATCC 25205 / DSM 745 / LMG 13164 / NCIMB 1802)</name>
    <name type="common">Flectobacillus marinus</name>
    <dbReference type="NCBI Taxonomy" id="880070"/>
    <lineage>
        <taxon>Bacteria</taxon>
        <taxon>Pseudomonadati</taxon>
        <taxon>Bacteroidota</taxon>
        <taxon>Cytophagia</taxon>
        <taxon>Cytophagales</taxon>
        <taxon>Cyclobacteriaceae</taxon>
        <taxon>Cyclobacterium</taxon>
    </lineage>
</organism>
<name>G0J1Z9_CYCMS</name>
<dbReference type="Pfam" id="PF18962">
    <property type="entry name" value="Por_Secre_tail"/>
    <property type="match status" value="1"/>
</dbReference>
<proteinExistence type="predicted"/>
<evidence type="ECO:0000259" key="2">
    <source>
        <dbReference type="PROSITE" id="PS50853"/>
    </source>
</evidence>
<dbReference type="HOGENOM" id="CLU_244226_0_0_10"/>
<dbReference type="SMART" id="SM00635">
    <property type="entry name" value="BID_2"/>
    <property type="match status" value="4"/>
</dbReference>
<dbReference type="Pfam" id="PF00041">
    <property type="entry name" value="fn3"/>
    <property type="match status" value="1"/>
</dbReference>
<keyword evidence="1" id="KW-1133">Transmembrane helix</keyword>
<dbReference type="SUPFAM" id="SSF49373">
    <property type="entry name" value="Invasin/intimin cell-adhesion fragments"/>
    <property type="match status" value="4"/>
</dbReference>
<feature type="transmembrane region" description="Helical" evidence="1">
    <location>
        <begin position="12"/>
        <end position="33"/>
    </location>
</feature>
<dbReference type="Gene3D" id="2.60.40.1080">
    <property type="match status" value="4"/>
</dbReference>
<evidence type="ECO:0000313" key="4">
    <source>
        <dbReference type="Proteomes" id="UP000001635"/>
    </source>
</evidence>
<protein>
    <submittedName>
        <fullName evidence="3">Ig domain protein group 2 domain protein</fullName>
    </submittedName>
</protein>
<dbReference type="InterPro" id="IPR026444">
    <property type="entry name" value="Secre_tail"/>
</dbReference>
<dbReference type="SMART" id="SM00060">
    <property type="entry name" value="FN3"/>
    <property type="match status" value="4"/>
</dbReference>
<keyword evidence="4" id="KW-1185">Reference proteome</keyword>
<dbReference type="SUPFAM" id="SSF49899">
    <property type="entry name" value="Concanavalin A-like lectins/glucanases"/>
    <property type="match status" value="1"/>
</dbReference>
<keyword evidence="1" id="KW-0472">Membrane</keyword>
<feature type="domain" description="Fibronectin type-III" evidence="2">
    <location>
        <begin position="1090"/>
        <end position="1182"/>
    </location>
</feature>
<evidence type="ECO:0000256" key="1">
    <source>
        <dbReference type="SAM" id="Phobius"/>
    </source>
</evidence>
<dbReference type="Gene3D" id="2.60.120.200">
    <property type="match status" value="1"/>
</dbReference>
<dbReference type="Pfam" id="PF14099">
    <property type="entry name" value="Polysacc_lyase"/>
    <property type="match status" value="1"/>
</dbReference>
<dbReference type="InterPro" id="IPR013320">
    <property type="entry name" value="ConA-like_dom_sf"/>
</dbReference>
<dbReference type="InterPro" id="IPR025975">
    <property type="entry name" value="Polysacc_lyase"/>
</dbReference>
<dbReference type="PANTHER" id="PTHR24099:SF16">
    <property type="entry name" value="E3 UBIQUITIN-PROTEIN LIGASE MIDLINE-1-LIKE ISOFORM X1"/>
    <property type="match status" value="1"/>
</dbReference>
<dbReference type="InterPro" id="IPR036116">
    <property type="entry name" value="FN3_sf"/>
</dbReference>
<accession>G0J1Z9</accession>
<dbReference type="Proteomes" id="UP000001635">
    <property type="component" value="Chromosome"/>
</dbReference>
<reference evidence="4" key="1">
    <citation type="submission" date="2011-07" db="EMBL/GenBank/DDBJ databases">
        <title>The complete genome of Cyclobacterium marinum DSM 745.</title>
        <authorList>
            <person name="Lucas S."/>
            <person name="Han J."/>
            <person name="Lapidus A."/>
            <person name="Bruce D."/>
            <person name="Goodwin L."/>
            <person name="Pitluck S."/>
            <person name="Peters L."/>
            <person name="Kyrpides N."/>
            <person name="Mavromatis K."/>
            <person name="Ivanova N."/>
            <person name="Ovchinnikova G."/>
            <person name="Chertkov O."/>
            <person name="Detter J.C."/>
            <person name="Tapia R."/>
            <person name="Han C."/>
            <person name="Land M."/>
            <person name="Hauser L."/>
            <person name="Markowitz V."/>
            <person name="Cheng J.-F."/>
            <person name="Hugenholtz P."/>
            <person name="Woyke T."/>
            <person name="Wu D."/>
            <person name="Tindall B."/>
            <person name="Schuetze A."/>
            <person name="Brambilla E."/>
            <person name="Klenk H.-P."/>
            <person name="Eisen J.A."/>
        </authorList>
    </citation>
    <scope>NUCLEOTIDE SEQUENCE [LARGE SCALE GENOMIC DNA]</scope>
    <source>
        <strain evidence="4">ATCC 25205 / DSM 745 / LMG 13164 / NCIMB 1802</strain>
    </source>
</reference>
<evidence type="ECO:0000313" key="3">
    <source>
        <dbReference type="EMBL" id="AEL24508.1"/>
    </source>
</evidence>
<dbReference type="InterPro" id="IPR003961">
    <property type="entry name" value="FN3_dom"/>
</dbReference>
<keyword evidence="1" id="KW-0812">Transmembrane</keyword>
<gene>
    <name evidence="3" type="ordered locus">Cycma_0734</name>
</gene>
<sequence>MENVIIKTAKAYGLFLLLVGLPYFLNVNVAIAFQEGFSSKNLTVEETFENGDAWTGDSYAYQQFAEDHSFKVVKDPVFDGDYIGKFELQYGDPMVTKNGGPRSEVLFGEAESSEMWYSFAIYFPSYGWKTDNDDEIISQWHASNGTPPLSLRVKNGKLRLRVGRTEGTSVKFTYLEFGDVPKDEWNEFVFHVVHSKDSDGLVEVWKNGEKLATHKGPNLYSDGKHTRWKIGIYKSTWGKNSTDINLRVTYFDNVRIGGENASLNDMITSTKSAYTPIPVTGISSTPNEVTLQKDDKIKISANISPADADNKNVSWSSSNTSVATVNSAGEVTAVKAGDAVITVKTEDGNFSSKTSVTVSDDAQQLSIGSFALVDASTNNNIQTLSDGDQLDYDKFKDMSLNFRAITSPTVLGSVSISLSGPVSSARTDNGSSYDLLNKEGLQLSPGKYLLQATPYSERDKGGVEGKELAIEFELVEEVKLAIPASPTPISPDNGSNGVVSKVSLQWSAPENTEEFEIQVSEDKDFSEKHVVLEGVSSDHTEVDELSAGKTYFWRVKAMNNSGASDFSEPWSFLTNKEVVAVTALDLDYSTLQLEEDSTSILKATVFPTNADNKKVFWATSDASIANVDENGKVTAVGEGTASIIAKSEDGGFTAETKVTVSAKEAELSVQSFVMVDASTNKELGEISDGDQLELSEIEGLSVNFRALTSPETIGSVSFSLEGPVSSSRTDNGFAYELLSKKGLSLLEGDYKLSATPYTVREKGGDKGSTHTISFSIVAPKPVIPVAPQMISPSNESVEIPTEVVLTWGKVDLAKTYELQVATDSTFTESVISEQGIEGTEWAKSGLEEGTAYFWRVRSTAEAGQSTWSEVFSFETLLPVPEVISVTGLEINSSTLQLEIDSTSILKASISPVNADNKKVFWATSDASIANVDENGKVTAVGEGTASIITKTEDGGFTAETKVTVSAKEVELSVQSFVMMDASTNKELGKISDGDQLELSEIEGLSVNFRALTSPETIGSVSFSLEGPVSSSRTDNGFAYELLSNKGLSLLEGDYKLSATPYTVREKGGDKGTSHTISFSIVAPKPVIPEVPQMISPSNESVEIPTEVVLTWGKVDLAKTYELQVATDITFTESVISEQGIEGTEWAKSGLEEGTAYFWRVRSTVDAGQSNWSEAWSFHTEGITVDEPTEATMKIAITLEVGNKLSLSTLVSEDASMEQSINWSSSNEEIVSVNSVGKIVALKPGEAYVTAKNLDTGVSSSIKIDVADVTTSLEIKNIQMIDLGTDKAIHTITDGEVININQASKLDLNFRATISSMEVKSVFFVLSGPIYSSRTDNGAEFELLYKEGLNLPAGNYSLTAIPYSEKNNGGQKGEVLNVQFTISGENLRLANTSPNLISPINTDTVSQNAIQFLWIDETSADLYELEISKNADFSGSDLIKSEAIKTNQFELVGLENGTEYFWRVRAQNGGVWGEYSSVWTFQTTGELNSDLKNALMEETQVVEPTKLNEVSEVLANFRSGEKELTVSMFPNPSQDIVNLKLGNVSDDMVQVSLSDLNGNTLFSNVLENYDGMTTLNLSSIKPGIYLISVLADRQRKVMKLVKN</sequence>
<dbReference type="InterPro" id="IPR008964">
    <property type="entry name" value="Invasin/intimin_cell_adhesion"/>
</dbReference>
<dbReference type="eggNOG" id="COG5492">
    <property type="taxonomic scope" value="Bacteria"/>
</dbReference>
<dbReference type="Gene3D" id="2.60.40.10">
    <property type="entry name" value="Immunoglobulins"/>
    <property type="match status" value="4"/>
</dbReference>